<sequence>SHEVSKQLGYTSNNPHAKAKGYQVHSTILMDATTEKTIGLIAQNRWCRNSSAYGKSTQRNTRAYKDKESYKWEKNTHELEQRLSEKLADTISVCDRDADVYEYIQYKTEHHQRFVVRACHNRRLNGLSEMLFTYLSELPVLGTYSIDVAQKANRPKRHVELMIKATKVNLQPPERRKGEEPLKPISINVVYATEIHPQTEAVLEWILLTTEDISTFEQARTVTRYYELRWRIEDFHKAWKSGTNVELLRMQSADNLEKMIVTLSFVAIRLLQLKEYFEQDSQLLEAEHVCIPCDELLSEIEWKVLWKTVEKTELPSQTPDAYWAFRAIAKLGGWTDSKRTGKAAWSTIWNGWFKLNERIEGFLIAQSIFMDKM</sequence>
<dbReference type="InterPro" id="IPR012337">
    <property type="entry name" value="RNaseH-like_sf"/>
</dbReference>
<feature type="non-terminal residue" evidence="2">
    <location>
        <position position="1"/>
    </location>
</feature>
<comment type="caution">
    <text evidence="2">The sequence shown here is derived from an EMBL/GenBank/DDBJ whole genome shotgun (WGS) entry which is preliminary data.</text>
</comment>
<dbReference type="GO" id="GO:0003677">
    <property type="term" value="F:DNA binding"/>
    <property type="evidence" value="ECO:0007669"/>
    <property type="project" value="InterPro"/>
</dbReference>
<dbReference type="InterPro" id="IPR002559">
    <property type="entry name" value="Transposase_11"/>
</dbReference>
<dbReference type="GO" id="GO:0006313">
    <property type="term" value="P:DNA transposition"/>
    <property type="evidence" value="ECO:0007669"/>
    <property type="project" value="InterPro"/>
</dbReference>
<dbReference type="Gene3D" id="3.90.350.10">
    <property type="entry name" value="Transposase Inhibitor Protein From Tn5, Chain A, domain 1"/>
    <property type="match status" value="1"/>
</dbReference>
<dbReference type="GO" id="GO:0004803">
    <property type="term" value="F:transposase activity"/>
    <property type="evidence" value="ECO:0007669"/>
    <property type="project" value="InterPro"/>
</dbReference>
<reference evidence="2 3" key="1">
    <citation type="submission" date="2018-02" db="EMBL/GenBank/DDBJ databases">
        <title>Draft genome sequences of four Legionella pneumophila clinical strains isolated in Ontario.</title>
        <authorList>
            <person name="Fortuna A."/>
            <person name="Ramnarine R."/>
            <person name="Li A."/>
            <person name="Frantz C."/>
            <person name="Mallo G."/>
        </authorList>
    </citation>
    <scope>NUCLEOTIDE SEQUENCE [LARGE SCALE GENOMIC DNA]</scope>
    <source>
        <strain evidence="2 3">LG61</strain>
    </source>
</reference>
<dbReference type="Gene3D" id="1.10.740.10">
    <property type="entry name" value="Transferase Inhibitor Protein From Tn5, Chain"/>
    <property type="match status" value="1"/>
</dbReference>
<organism evidence="2 3">
    <name type="scientific">Legionella pneumophila</name>
    <dbReference type="NCBI Taxonomy" id="446"/>
    <lineage>
        <taxon>Bacteria</taxon>
        <taxon>Pseudomonadati</taxon>
        <taxon>Pseudomonadota</taxon>
        <taxon>Gammaproteobacteria</taxon>
        <taxon>Legionellales</taxon>
        <taxon>Legionellaceae</taxon>
        <taxon>Legionella</taxon>
    </lineage>
</organism>
<evidence type="ECO:0000313" key="3">
    <source>
        <dbReference type="Proteomes" id="UP000239239"/>
    </source>
</evidence>
<dbReference type="SUPFAM" id="SSF53098">
    <property type="entry name" value="Ribonuclease H-like"/>
    <property type="match status" value="1"/>
</dbReference>
<feature type="domain" description="Transposase IS4-like" evidence="1">
    <location>
        <begin position="93"/>
        <end position="265"/>
    </location>
</feature>
<dbReference type="Proteomes" id="UP000239239">
    <property type="component" value="Unassembled WGS sequence"/>
</dbReference>
<dbReference type="OrthoDB" id="5647367at2"/>
<dbReference type="NCBIfam" id="NF033590">
    <property type="entry name" value="transpos_IS4_3"/>
    <property type="match status" value="1"/>
</dbReference>
<dbReference type="InterPro" id="IPR054836">
    <property type="entry name" value="Tn5_transposase"/>
</dbReference>
<dbReference type="EMBL" id="PQWY01000001">
    <property type="protein sequence ID" value="PPK34153.1"/>
    <property type="molecule type" value="Genomic_DNA"/>
</dbReference>
<evidence type="ECO:0000259" key="1">
    <source>
        <dbReference type="Pfam" id="PF01609"/>
    </source>
</evidence>
<gene>
    <name evidence="2" type="ORF">C3928_01315</name>
</gene>
<proteinExistence type="predicted"/>
<dbReference type="PANTHER" id="PTHR37319">
    <property type="entry name" value="TRANSPOSASE"/>
    <property type="match status" value="1"/>
</dbReference>
<protein>
    <submittedName>
        <fullName evidence="2">IS4 family transposase</fullName>
    </submittedName>
</protein>
<dbReference type="Pfam" id="PF01609">
    <property type="entry name" value="DDE_Tnp_1"/>
    <property type="match status" value="1"/>
</dbReference>
<name>A0A2S6F9L5_LEGPN</name>
<dbReference type="InterPro" id="IPR014737">
    <property type="entry name" value="Transposase_Tn5-like_C"/>
</dbReference>
<dbReference type="InterPro" id="IPR047768">
    <property type="entry name" value="Tn5p-like"/>
</dbReference>
<dbReference type="RefSeq" id="WP_104410889.1">
    <property type="nucleotide sequence ID" value="NZ_PQWY01000001.1"/>
</dbReference>
<accession>A0A2S6F9L5</accession>
<dbReference type="PANTHER" id="PTHR37319:SF1">
    <property type="entry name" value="TRANSPOSASE TN5 DIMERISATION DOMAIN-CONTAINING PROTEIN"/>
    <property type="match status" value="1"/>
</dbReference>
<evidence type="ECO:0000313" key="2">
    <source>
        <dbReference type="EMBL" id="PPK34153.1"/>
    </source>
</evidence>
<dbReference type="AlphaFoldDB" id="A0A2S6F9L5"/>